<evidence type="ECO:0000256" key="9">
    <source>
        <dbReference type="ARBA" id="ARBA00023170"/>
    </source>
</evidence>
<evidence type="ECO:0000256" key="14">
    <source>
        <dbReference type="SAM" id="Phobius"/>
    </source>
</evidence>
<evidence type="ECO:0000313" key="16">
    <source>
        <dbReference type="EMBL" id="CAD7229882.1"/>
    </source>
</evidence>
<evidence type="ECO:0000256" key="7">
    <source>
        <dbReference type="ARBA" id="ARBA00023065"/>
    </source>
</evidence>
<evidence type="ECO:0000256" key="6">
    <source>
        <dbReference type="ARBA" id="ARBA00022989"/>
    </source>
</evidence>
<feature type="chain" id="PRO_5043321878" evidence="15">
    <location>
        <begin position="21"/>
        <end position="598"/>
    </location>
</feature>
<gene>
    <name evidence="16" type="ORF">CTOB1V02_LOCUS7747</name>
</gene>
<keyword evidence="12" id="KW-0407">Ion channel</keyword>
<feature type="compositionally biased region" description="Low complexity" evidence="13">
    <location>
        <begin position="563"/>
        <end position="579"/>
    </location>
</feature>
<name>A0A7R8WJM5_9CRUS</name>
<dbReference type="InterPro" id="IPR001320">
    <property type="entry name" value="Iontro_rcpt_C"/>
</dbReference>
<keyword evidence="3" id="KW-0813">Transport</keyword>
<comment type="subcellular location">
    <subcellularLocation>
        <location evidence="1">Cell membrane</location>
        <topology evidence="1">Multi-pass membrane protein</topology>
    </subcellularLocation>
</comment>
<keyword evidence="7" id="KW-0406">Ion transport</keyword>
<dbReference type="GO" id="GO:0005886">
    <property type="term" value="C:plasma membrane"/>
    <property type="evidence" value="ECO:0007669"/>
    <property type="project" value="UniProtKB-SubCell"/>
</dbReference>
<dbReference type="Pfam" id="PF00060">
    <property type="entry name" value="Lig_chan"/>
    <property type="match status" value="1"/>
</dbReference>
<keyword evidence="5 14" id="KW-0812">Transmembrane</keyword>
<dbReference type="InterPro" id="IPR052192">
    <property type="entry name" value="Insect_Ionotropic_Sensory_Rcpt"/>
</dbReference>
<keyword evidence="6 14" id="KW-1133">Transmembrane helix</keyword>
<evidence type="ECO:0000256" key="4">
    <source>
        <dbReference type="ARBA" id="ARBA00022475"/>
    </source>
</evidence>
<evidence type="ECO:0000256" key="5">
    <source>
        <dbReference type="ARBA" id="ARBA00022692"/>
    </source>
</evidence>
<keyword evidence="9" id="KW-0675">Receptor</keyword>
<dbReference type="AlphaFoldDB" id="A0A7R8WJM5"/>
<dbReference type="SUPFAM" id="SSF53850">
    <property type="entry name" value="Periplasmic binding protein-like II"/>
    <property type="match status" value="1"/>
</dbReference>
<protein>
    <submittedName>
        <fullName evidence="16">Uncharacterized protein</fullName>
    </submittedName>
</protein>
<dbReference type="InterPro" id="IPR019594">
    <property type="entry name" value="Glu/Gly-bd"/>
</dbReference>
<keyword evidence="11" id="KW-1071">Ligand-gated ion channel</keyword>
<organism evidence="16">
    <name type="scientific">Cyprideis torosa</name>
    <dbReference type="NCBI Taxonomy" id="163714"/>
    <lineage>
        <taxon>Eukaryota</taxon>
        <taxon>Metazoa</taxon>
        <taxon>Ecdysozoa</taxon>
        <taxon>Arthropoda</taxon>
        <taxon>Crustacea</taxon>
        <taxon>Oligostraca</taxon>
        <taxon>Ostracoda</taxon>
        <taxon>Podocopa</taxon>
        <taxon>Podocopida</taxon>
        <taxon>Cytherocopina</taxon>
        <taxon>Cytheroidea</taxon>
        <taxon>Cytherideidae</taxon>
        <taxon>Cyprideis</taxon>
    </lineage>
</organism>
<dbReference type="SMART" id="SM00079">
    <property type="entry name" value="PBPe"/>
    <property type="match status" value="1"/>
</dbReference>
<evidence type="ECO:0000256" key="1">
    <source>
        <dbReference type="ARBA" id="ARBA00004651"/>
    </source>
</evidence>
<feature type="transmembrane region" description="Helical" evidence="14">
    <location>
        <begin position="186"/>
        <end position="206"/>
    </location>
</feature>
<keyword evidence="15" id="KW-0732">Signal</keyword>
<evidence type="ECO:0000256" key="8">
    <source>
        <dbReference type="ARBA" id="ARBA00023136"/>
    </source>
</evidence>
<dbReference type="EMBL" id="OB662339">
    <property type="protein sequence ID" value="CAD7229882.1"/>
    <property type="molecule type" value="Genomic_DNA"/>
</dbReference>
<dbReference type="PANTHER" id="PTHR42643:SF24">
    <property type="entry name" value="IONOTROPIC RECEPTOR 60A"/>
    <property type="match status" value="1"/>
</dbReference>
<dbReference type="Gene3D" id="1.10.287.70">
    <property type="match status" value="1"/>
</dbReference>
<dbReference type="SMART" id="SM00918">
    <property type="entry name" value="Lig_chan-Glu_bd"/>
    <property type="match status" value="1"/>
</dbReference>
<evidence type="ECO:0000256" key="15">
    <source>
        <dbReference type="SAM" id="SignalP"/>
    </source>
</evidence>
<feature type="transmembrane region" description="Helical" evidence="14">
    <location>
        <begin position="446"/>
        <end position="464"/>
    </location>
</feature>
<keyword evidence="10" id="KW-0325">Glycoprotein</keyword>
<evidence type="ECO:0000256" key="12">
    <source>
        <dbReference type="ARBA" id="ARBA00023303"/>
    </source>
</evidence>
<feature type="region of interest" description="Disordered" evidence="13">
    <location>
        <begin position="496"/>
        <end position="598"/>
    </location>
</feature>
<keyword evidence="4" id="KW-1003">Cell membrane</keyword>
<accession>A0A7R8WJM5</accession>
<keyword evidence="8 14" id="KW-0472">Membrane</keyword>
<feature type="signal peptide" evidence="15">
    <location>
        <begin position="1"/>
        <end position="20"/>
    </location>
</feature>
<reference evidence="16" key="1">
    <citation type="submission" date="2020-11" db="EMBL/GenBank/DDBJ databases">
        <authorList>
            <person name="Tran Van P."/>
        </authorList>
    </citation>
    <scope>NUCLEOTIDE SEQUENCE</scope>
</reference>
<dbReference type="OrthoDB" id="6348242at2759"/>
<evidence type="ECO:0000256" key="13">
    <source>
        <dbReference type="SAM" id="MobiDB-lite"/>
    </source>
</evidence>
<evidence type="ECO:0000256" key="2">
    <source>
        <dbReference type="ARBA" id="ARBA00008685"/>
    </source>
</evidence>
<dbReference type="GO" id="GO:0050906">
    <property type="term" value="P:detection of stimulus involved in sensory perception"/>
    <property type="evidence" value="ECO:0007669"/>
    <property type="project" value="UniProtKB-ARBA"/>
</dbReference>
<dbReference type="PANTHER" id="PTHR42643">
    <property type="entry name" value="IONOTROPIC RECEPTOR 20A-RELATED"/>
    <property type="match status" value="1"/>
</dbReference>
<evidence type="ECO:0000256" key="3">
    <source>
        <dbReference type="ARBA" id="ARBA00022448"/>
    </source>
</evidence>
<evidence type="ECO:0000256" key="11">
    <source>
        <dbReference type="ARBA" id="ARBA00023286"/>
    </source>
</evidence>
<feature type="transmembrane region" description="Helical" evidence="14">
    <location>
        <begin position="248"/>
        <end position="273"/>
    </location>
</feature>
<dbReference type="GO" id="GO:0015276">
    <property type="term" value="F:ligand-gated monoatomic ion channel activity"/>
    <property type="evidence" value="ECO:0007669"/>
    <property type="project" value="InterPro"/>
</dbReference>
<proteinExistence type="inferred from homology"/>
<evidence type="ECO:0000256" key="10">
    <source>
        <dbReference type="ARBA" id="ARBA00023180"/>
    </source>
</evidence>
<dbReference type="Gene3D" id="3.40.190.10">
    <property type="entry name" value="Periplasmic binding protein-like II"/>
    <property type="match status" value="1"/>
</dbReference>
<feature type="compositionally biased region" description="Polar residues" evidence="13">
    <location>
        <begin position="518"/>
        <end position="562"/>
    </location>
</feature>
<sequence>MQATFQVFLVLLCRLYVTVSETNEFYRFVVDKIHEKGPSDKNLNHNLKPEAKVRDFEGRRMTVVTNQSPPWMTLKEEPDGTLSSVTGIDKEIIETIATTLNFTIRYMLSRDGAWGSLNQKSMQFNGMIGHLQRREADLAICEISITLERKMAVDWSFPYFHDSLTIVTRTPDEASREGAIFSPYSWTVWIASFAFVFVVGAGYWINDFNPGTGARNGSFPRGIFLALHSITAQSIPNLPSENRLRLILASWLLGCFLLIASYASGLVAALSIAKLQPTIDSLQDLEVAVNEKRMQFGTLGFSAYYAFFEGNGEIKEDSVISRMYHELPPQDLLPLGQAAGLDWVMGNKTFAFVSNRATLTFVTGNSYGPNASLLHFSKRDFYSHPFGIAVPKDADYLKDIDQQIVQLQGAGLIKKWAQDEMKRSVSKRAKQQVTPHRAFKLTDFGGIYLVYIGGIFLSLVVFAVDFDRGSGIPNEGVFSAAGQALAEKFHAVTEKIRIHHRERSNSDASTPGGRLRTRTGSFGVSTHPTVSVTSPAVNSNHHPPTESPTKGTVKSPESSPNQSLISVNSSKKSINSSHINKARLSDYGERAVLSRCKK</sequence>
<dbReference type="Pfam" id="PF10613">
    <property type="entry name" value="Lig_chan-Glu_bd"/>
    <property type="match status" value="1"/>
</dbReference>
<comment type="similarity">
    <text evidence="2">Belongs to the glutamate-gated ion channel (TC 1.A.10.1) family.</text>
</comment>